<reference evidence="1" key="1">
    <citation type="journal article" date="2020" name="Stud. Mycol.">
        <title>101 Dothideomycetes genomes: a test case for predicting lifestyles and emergence of pathogens.</title>
        <authorList>
            <person name="Haridas S."/>
            <person name="Albert R."/>
            <person name="Binder M."/>
            <person name="Bloem J."/>
            <person name="Labutti K."/>
            <person name="Salamov A."/>
            <person name="Andreopoulos B."/>
            <person name="Baker S."/>
            <person name="Barry K."/>
            <person name="Bills G."/>
            <person name="Bluhm B."/>
            <person name="Cannon C."/>
            <person name="Castanera R."/>
            <person name="Culley D."/>
            <person name="Daum C."/>
            <person name="Ezra D."/>
            <person name="Gonzalez J."/>
            <person name="Henrissat B."/>
            <person name="Kuo A."/>
            <person name="Liang C."/>
            <person name="Lipzen A."/>
            <person name="Lutzoni F."/>
            <person name="Magnuson J."/>
            <person name="Mondo S."/>
            <person name="Nolan M."/>
            <person name="Ohm R."/>
            <person name="Pangilinan J."/>
            <person name="Park H.-J."/>
            <person name="Ramirez L."/>
            <person name="Alfaro M."/>
            <person name="Sun H."/>
            <person name="Tritt A."/>
            <person name="Yoshinaga Y."/>
            <person name="Zwiers L.-H."/>
            <person name="Turgeon B."/>
            <person name="Goodwin S."/>
            <person name="Spatafora J."/>
            <person name="Crous P."/>
            <person name="Grigoriev I."/>
        </authorList>
    </citation>
    <scope>NUCLEOTIDE SEQUENCE</scope>
    <source>
        <strain evidence="1">CBS 130266</strain>
    </source>
</reference>
<organism evidence="1 2">
    <name type="scientific">Tothia fuscella</name>
    <dbReference type="NCBI Taxonomy" id="1048955"/>
    <lineage>
        <taxon>Eukaryota</taxon>
        <taxon>Fungi</taxon>
        <taxon>Dikarya</taxon>
        <taxon>Ascomycota</taxon>
        <taxon>Pezizomycotina</taxon>
        <taxon>Dothideomycetes</taxon>
        <taxon>Pleosporomycetidae</taxon>
        <taxon>Venturiales</taxon>
        <taxon>Cylindrosympodiaceae</taxon>
        <taxon>Tothia</taxon>
    </lineage>
</organism>
<gene>
    <name evidence="1" type="ORF">EJ08DRAFT_648405</name>
</gene>
<dbReference type="Proteomes" id="UP000800235">
    <property type="component" value="Unassembled WGS sequence"/>
</dbReference>
<evidence type="ECO:0000313" key="2">
    <source>
        <dbReference type="Proteomes" id="UP000800235"/>
    </source>
</evidence>
<comment type="caution">
    <text evidence="1">The sequence shown here is derived from an EMBL/GenBank/DDBJ whole genome shotgun (WGS) entry which is preliminary data.</text>
</comment>
<sequence>MAETGLASAIITFVTLAASIGKRTHQFIQLAGELPADLQSCKDIVEVLARSSQRLHNRLPKSLSNGAIQFGPPTAYEIDLKLLYEQCSETTESLLRLFNDICAPRSSLLKALRSVRSEGKLQRIRNDLQQRTLAILSVLEENSHITTNEIQ</sequence>
<evidence type="ECO:0000313" key="1">
    <source>
        <dbReference type="EMBL" id="KAF2432007.1"/>
    </source>
</evidence>
<dbReference type="AlphaFoldDB" id="A0A9P4U0L0"/>
<keyword evidence="2" id="KW-1185">Reference proteome</keyword>
<protein>
    <submittedName>
        <fullName evidence="1">Uncharacterized protein</fullName>
    </submittedName>
</protein>
<dbReference type="OrthoDB" id="10614247at2759"/>
<name>A0A9P4U0L0_9PEZI</name>
<proteinExistence type="predicted"/>
<accession>A0A9P4U0L0</accession>
<dbReference type="EMBL" id="MU007028">
    <property type="protein sequence ID" value="KAF2432007.1"/>
    <property type="molecule type" value="Genomic_DNA"/>
</dbReference>